<keyword evidence="3" id="KW-1185">Reference proteome</keyword>
<evidence type="ECO:0000313" key="3">
    <source>
        <dbReference type="Proteomes" id="UP000015453"/>
    </source>
</evidence>
<evidence type="ECO:0000313" key="2">
    <source>
        <dbReference type="EMBL" id="EPS70666.1"/>
    </source>
</evidence>
<proteinExistence type="predicted"/>
<dbReference type="Proteomes" id="UP000015453">
    <property type="component" value="Unassembled WGS sequence"/>
</dbReference>
<gene>
    <name evidence="2" type="ORF">M569_04098</name>
</gene>
<feature type="region of interest" description="Disordered" evidence="1">
    <location>
        <begin position="1"/>
        <end position="53"/>
    </location>
</feature>
<protein>
    <submittedName>
        <fullName evidence="2">Uncharacterized protein</fullName>
    </submittedName>
</protein>
<name>S8CZY7_9LAMI</name>
<comment type="caution">
    <text evidence="2">The sequence shown here is derived from an EMBL/GenBank/DDBJ whole genome shotgun (WGS) entry which is preliminary data.</text>
</comment>
<evidence type="ECO:0000256" key="1">
    <source>
        <dbReference type="SAM" id="MobiDB-lite"/>
    </source>
</evidence>
<dbReference type="EMBL" id="AUSU01001593">
    <property type="protein sequence ID" value="EPS70666.1"/>
    <property type="molecule type" value="Genomic_DNA"/>
</dbReference>
<dbReference type="AlphaFoldDB" id="S8CZY7"/>
<reference evidence="2 3" key="1">
    <citation type="journal article" date="2013" name="BMC Genomics">
        <title>The miniature genome of a carnivorous plant Genlisea aurea contains a low number of genes and short non-coding sequences.</title>
        <authorList>
            <person name="Leushkin E.V."/>
            <person name="Sutormin R.A."/>
            <person name="Nabieva E.R."/>
            <person name="Penin A.A."/>
            <person name="Kondrashov A.S."/>
            <person name="Logacheva M.D."/>
        </authorList>
    </citation>
    <scope>NUCLEOTIDE SEQUENCE [LARGE SCALE GENOMIC DNA]</scope>
</reference>
<accession>S8CZY7</accession>
<sequence>MDPRDSSGTDEEEEVQKLESGIPETASEEKKKKKNKLNDDDDDDEKESDRERVKRYRREVAGRSWMLPEEEERWGKEEWFLDRSSFDAALIGAVGSSRRELLWSKKSNSSSNRIRIHDSC</sequence>
<organism evidence="2 3">
    <name type="scientific">Genlisea aurea</name>
    <dbReference type="NCBI Taxonomy" id="192259"/>
    <lineage>
        <taxon>Eukaryota</taxon>
        <taxon>Viridiplantae</taxon>
        <taxon>Streptophyta</taxon>
        <taxon>Embryophyta</taxon>
        <taxon>Tracheophyta</taxon>
        <taxon>Spermatophyta</taxon>
        <taxon>Magnoliopsida</taxon>
        <taxon>eudicotyledons</taxon>
        <taxon>Gunneridae</taxon>
        <taxon>Pentapetalae</taxon>
        <taxon>asterids</taxon>
        <taxon>lamiids</taxon>
        <taxon>Lamiales</taxon>
        <taxon>Lentibulariaceae</taxon>
        <taxon>Genlisea</taxon>
    </lineage>
</organism>